<evidence type="ECO:0000256" key="9">
    <source>
        <dbReference type="ARBA" id="ARBA00023235"/>
    </source>
</evidence>
<evidence type="ECO:0000259" key="12">
    <source>
        <dbReference type="PROSITE" id="PS50059"/>
    </source>
</evidence>
<comment type="catalytic activity">
    <reaction evidence="1 10">
        <text>[protein]-peptidylproline (omega=180) = [protein]-peptidylproline (omega=0)</text>
        <dbReference type="Rhea" id="RHEA:16237"/>
        <dbReference type="Rhea" id="RHEA-COMP:10747"/>
        <dbReference type="Rhea" id="RHEA-COMP:10748"/>
        <dbReference type="ChEBI" id="CHEBI:83833"/>
        <dbReference type="ChEBI" id="CHEBI:83834"/>
        <dbReference type="EC" id="5.2.1.8"/>
    </reaction>
</comment>
<dbReference type="Gene3D" id="1.10.238.10">
    <property type="entry name" value="EF-hand"/>
    <property type="match status" value="1"/>
</dbReference>
<keyword evidence="7 10" id="KW-0697">Rotamase</keyword>
<dbReference type="GO" id="GO:0005509">
    <property type="term" value="F:calcium ion binding"/>
    <property type="evidence" value="ECO:0007669"/>
    <property type="project" value="InterPro"/>
</dbReference>
<evidence type="ECO:0000256" key="5">
    <source>
        <dbReference type="ARBA" id="ARBA00022824"/>
    </source>
</evidence>
<keyword evidence="9 10" id="KW-0413">Isomerase</keyword>
<protein>
    <recommendedName>
        <fullName evidence="2 10">peptidylprolyl isomerase</fullName>
        <ecNumber evidence="2 10">5.2.1.8</ecNumber>
    </recommendedName>
</protein>
<dbReference type="GO" id="GO:0003755">
    <property type="term" value="F:peptidyl-prolyl cis-trans isomerase activity"/>
    <property type="evidence" value="ECO:0007669"/>
    <property type="project" value="UniProtKB-KW"/>
</dbReference>
<dbReference type="InterPro" id="IPR052273">
    <property type="entry name" value="PPIase_FKBP"/>
</dbReference>
<evidence type="ECO:0000256" key="2">
    <source>
        <dbReference type="ARBA" id="ARBA00013194"/>
    </source>
</evidence>
<sequence>MQVQKGYFVRLHYTIHIDDSSKVGTPGELIEESKDFTRGQTIRIGLDSAPVKAWDMVMLNMCLGQKISMVVPPEVGYKEPKAGVPEGATLFFEIEIMIIMEANKQTGKPMPPNLFKLMDSDGSRDLDEREIHYHFDRIGQKLPSPTLFKDQDKDSDGKISWDEFSGPKGTKDEL</sequence>
<accession>A0A7S3FB38</accession>
<dbReference type="PROSITE" id="PS50059">
    <property type="entry name" value="FKBP_PPIASE"/>
    <property type="match status" value="1"/>
</dbReference>
<reference evidence="13" key="1">
    <citation type="submission" date="2021-01" db="EMBL/GenBank/DDBJ databases">
        <authorList>
            <person name="Corre E."/>
            <person name="Pelletier E."/>
            <person name="Niang G."/>
            <person name="Scheremetjew M."/>
            <person name="Finn R."/>
            <person name="Kale V."/>
            <person name="Holt S."/>
            <person name="Cochrane G."/>
            <person name="Meng A."/>
            <person name="Brown T."/>
            <person name="Cohen L."/>
        </authorList>
    </citation>
    <scope>NUCLEOTIDE SEQUENCE</scope>
    <source>
        <strain evidence="13">CCMP281</strain>
    </source>
</reference>
<keyword evidence="5" id="KW-0256">Endoplasmic reticulum</keyword>
<dbReference type="Pfam" id="PF13499">
    <property type="entry name" value="EF-hand_7"/>
    <property type="match status" value="1"/>
</dbReference>
<evidence type="ECO:0000256" key="8">
    <source>
        <dbReference type="ARBA" id="ARBA00023180"/>
    </source>
</evidence>
<dbReference type="InterPro" id="IPR002048">
    <property type="entry name" value="EF_hand_dom"/>
</dbReference>
<dbReference type="EC" id="5.2.1.8" evidence="2 10"/>
<feature type="region of interest" description="Disordered" evidence="11">
    <location>
        <begin position="141"/>
        <end position="174"/>
    </location>
</feature>
<name>A0A7S3FB38_9EUKA</name>
<gene>
    <name evidence="13" type="ORF">HERI1096_LOCUS31836</name>
</gene>
<keyword evidence="8" id="KW-0325">Glycoprotein</keyword>
<dbReference type="PANTHER" id="PTHR46222">
    <property type="entry name" value="PEPTIDYL-PROLYL CIS-TRANS ISOMERASE FKBP7/14"/>
    <property type="match status" value="1"/>
</dbReference>
<dbReference type="InterPro" id="IPR018247">
    <property type="entry name" value="EF_Hand_1_Ca_BS"/>
</dbReference>
<keyword evidence="4" id="KW-0677">Repeat</keyword>
<evidence type="ECO:0000256" key="3">
    <source>
        <dbReference type="ARBA" id="ARBA00022729"/>
    </source>
</evidence>
<dbReference type="PROSITE" id="PS00018">
    <property type="entry name" value="EF_HAND_1"/>
    <property type="match status" value="2"/>
</dbReference>
<dbReference type="SUPFAM" id="SSF47473">
    <property type="entry name" value="EF-hand"/>
    <property type="match status" value="1"/>
</dbReference>
<dbReference type="InterPro" id="IPR011992">
    <property type="entry name" value="EF-hand-dom_pair"/>
</dbReference>
<evidence type="ECO:0000256" key="1">
    <source>
        <dbReference type="ARBA" id="ARBA00000971"/>
    </source>
</evidence>
<dbReference type="Pfam" id="PF00254">
    <property type="entry name" value="FKBP_C"/>
    <property type="match status" value="1"/>
</dbReference>
<keyword evidence="3" id="KW-0732">Signal</keyword>
<dbReference type="GO" id="GO:0005783">
    <property type="term" value="C:endoplasmic reticulum"/>
    <property type="evidence" value="ECO:0007669"/>
    <property type="project" value="UniProtKB-ARBA"/>
</dbReference>
<evidence type="ECO:0000256" key="6">
    <source>
        <dbReference type="ARBA" id="ARBA00022837"/>
    </source>
</evidence>
<feature type="domain" description="PPIase FKBP-type" evidence="12">
    <location>
        <begin position="6"/>
        <end position="100"/>
    </location>
</feature>
<dbReference type="AlphaFoldDB" id="A0A7S3FB38"/>
<feature type="compositionally biased region" description="Basic and acidic residues" evidence="11">
    <location>
        <begin position="149"/>
        <end position="161"/>
    </location>
</feature>
<evidence type="ECO:0000256" key="10">
    <source>
        <dbReference type="PROSITE-ProRule" id="PRU00277"/>
    </source>
</evidence>
<organism evidence="13">
    <name type="scientific">Haptolina ericina</name>
    <dbReference type="NCBI Taxonomy" id="156174"/>
    <lineage>
        <taxon>Eukaryota</taxon>
        <taxon>Haptista</taxon>
        <taxon>Haptophyta</taxon>
        <taxon>Prymnesiophyceae</taxon>
        <taxon>Prymnesiales</taxon>
        <taxon>Prymnesiaceae</taxon>
        <taxon>Haptolina</taxon>
    </lineage>
</organism>
<evidence type="ECO:0000256" key="11">
    <source>
        <dbReference type="SAM" id="MobiDB-lite"/>
    </source>
</evidence>
<dbReference type="InterPro" id="IPR001179">
    <property type="entry name" value="PPIase_FKBP_dom"/>
</dbReference>
<dbReference type="EMBL" id="HBHX01057671">
    <property type="protein sequence ID" value="CAE0137627.1"/>
    <property type="molecule type" value="Transcribed_RNA"/>
</dbReference>
<evidence type="ECO:0000256" key="7">
    <source>
        <dbReference type="ARBA" id="ARBA00023110"/>
    </source>
</evidence>
<dbReference type="Gene3D" id="3.10.50.40">
    <property type="match status" value="1"/>
</dbReference>
<dbReference type="SUPFAM" id="SSF54534">
    <property type="entry name" value="FKBP-like"/>
    <property type="match status" value="1"/>
</dbReference>
<dbReference type="PANTHER" id="PTHR46222:SF3">
    <property type="entry name" value="PEPTIDYLPROLYL ISOMERASE"/>
    <property type="match status" value="1"/>
</dbReference>
<evidence type="ECO:0000313" key="13">
    <source>
        <dbReference type="EMBL" id="CAE0137627.1"/>
    </source>
</evidence>
<keyword evidence="6" id="KW-0106">Calcium</keyword>
<evidence type="ECO:0000256" key="4">
    <source>
        <dbReference type="ARBA" id="ARBA00022737"/>
    </source>
</evidence>
<proteinExistence type="predicted"/>
<dbReference type="InterPro" id="IPR046357">
    <property type="entry name" value="PPIase_dom_sf"/>
</dbReference>